<keyword evidence="3" id="KW-0732">Signal</keyword>
<keyword evidence="2" id="KW-0812">Transmembrane</keyword>
<organism evidence="4 5">
    <name type="scientific">Cyclotella atomus</name>
    <dbReference type="NCBI Taxonomy" id="382360"/>
    <lineage>
        <taxon>Eukaryota</taxon>
        <taxon>Sar</taxon>
        <taxon>Stramenopiles</taxon>
        <taxon>Ochrophyta</taxon>
        <taxon>Bacillariophyta</taxon>
        <taxon>Coscinodiscophyceae</taxon>
        <taxon>Thalassiosirophycidae</taxon>
        <taxon>Stephanodiscales</taxon>
        <taxon>Stephanodiscaceae</taxon>
        <taxon>Cyclotella</taxon>
    </lineage>
</organism>
<evidence type="ECO:0000313" key="4">
    <source>
        <dbReference type="EMBL" id="KAL3787609.1"/>
    </source>
</evidence>
<sequence>MRITPLILLSLLPAASAGKHKRAKTHKRKKKIDHKLIHTKSLEPWSWHSAWGDSITRAFGPKQKGQLCNTLTSSVVLFDVDASGGLDWAEFQSFNMAIVDAAKDGKRKLQKVPGDDILDKVYHDMTCECHYTFGNPLECCHEEKPGSEKPQVTFQGLATKSEDRTEEDKAYRRHFCDGIMYLLESEGVKMDNVNDAIVAGLNVDIVDFDIVDGGSIVGPTVTTTPIAIGDGDASSAAAPESTAAPMTEVEHTVEETIEEVVEEIEATEESVTEATVTQSITTTPISSTIETSKQIDASTSSVMTASTTEGNNDSNSNNSSVAAGATIGILFAALAALLALAMTVIHRKREEKRRLAEFAGEEFMDDDLEANSVNNDVVAIETMGGEKVYAELTPEAYETEVDVSEENNDNDDDNSDVMSVVSLSEQKECAQISFEEDKDGGVEAKVTVGSTLAAMGVASTITSRLSTQQQKTDV</sequence>
<comment type="caution">
    <text evidence="4">The sequence shown here is derived from an EMBL/GenBank/DDBJ whole genome shotgun (WGS) entry which is preliminary data.</text>
</comment>
<name>A0ABD3PIU8_9STRA</name>
<evidence type="ECO:0000313" key="5">
    <source>
        <dbReference type="Proteomes" id="UP001530400"/>
    </source>
</evidence>
<keyword evidence="5" id="KW-1185">Reference proteome</keyword>
<dbReference type="Proteomes" id="UP001530400">
    <property type="component" value="Unassembled WGS sequence"/>
</dbReference>
<reference evidence="4 5" key="1">
    <citation type="submission" date="2024-10" db="EMBL/GenBank/DDBJ databases">
        <title>Updated reference genomes for cyclostephanoid diatoms.</title>
        <authorList>
            <person name="Roberts W.R."/>
            <person name="Alverson A.J."/>
        </authorList>
    </citation>
    <scope>NUCLEOTIDE SEQUENCE [LARGE SCALE GENOMIC DNA]</scope>
    <source>
        <strain evidence="4 5">AJA010-31</strain>
    </source>
</reference>
<accession>A0ABD3PIU8</accession>
<feature type="chain" id="PRO_5044821869" description="Calmodulin" evidence="3">
    <location>
        <begin position="18"/>
        <end position="474"/>
    </location>
</feature>
<feature type="signal peptide" evidence="3">
    <location>
        <begin position="1"/>
        <end position="17"/>
    </location>
</feature>
<dbReference type="AlphaFoldDB" id="A0ABD3PIU8"/>
<evidence type="ECO:0000256" key="1">
    <source>
        <dbReference type="SAM" id="Coils"/>
    </source>
</evidence>
<feature type="transmembrane region" description="Helical" evidence="2">
    <location>
        <begin position="321"/>
        <end position="345"/>
    </location>
</feature>
<keyword evidence="2" id="KW-0472">Membrane</keyword>
<feature type="coiled-coil region" evidence="1">
    <location>
        <begin position="250"/>
        <end position="277"/>
    </location>
</feature>
<evidence type="ECO:0000256" key="2">
    <source>
        <dbReference type="SAM" id="Phobius"/>
    </source>
</evidence>
<dbReference type="EMBL" id="JALLPJ020000604">
    <property type="protein sequence ID" value="KAL3787609.1"/>
    <property type="molecule type" value="Genomic_DNA"/>
</dbReference>
<protein>
    <recommendedName>
        <fullName evidence="6">Calmodulin</fullName>
    </recommendedName>
</protein>
<proteinExistence type="predicted"/>
<gene>
    <name evidence="4" type="ORF">ACHAWO_005965</name>
</gene>
<evidence type="ECO:0008006" key="6">
    <source>
        <dbReference type="Google" id="ProtNLM"/>
    </source>
</evidence>
<keyword evidence="1" id="KW-0175">Coiled coil</keyword>
<evidence type="ECO:0000256" key="3">
    <source>
        <dbReference type="SAM" id="SignalP"/>
    </source>
</evidence>
<keyword evidence="2" id="KW-1133">Transmembrane helix</keyword>